<dbReference type="NCBIfam" id="TIGR01445">
    <property type="entry name" value="intein_Nterm"/>
    <property type="match status" value="1"/>
</dbReference>
<dbReference type="InterPro" id="IPR045867">
    <property type="entry name" value="DNA-dir_RpoC_beta_prime"/>
</dbReference>
<dbReference type="InterPro" id="IPR003587">
    <property type="entry name" value="Hint_dom_N"/>
</dbReference>
<dbReference type="PANTHER" id="PTHR19376:SF32">
    <property type="entry name" value="DNA-DIRECTED RNA POLYMERASE III SUBUNIT RPC1"/>
    <property type="match status" value="1"/>
</dbReference>
<dbReference type="EMBL" id="MN739710">
    <property type="protein sequence ID" value="QHT22491.1"/>
    <property type="molecule type" value="Genomic_DNA"/>
</dbReference>
<dbReference type="AlphaFoldDB" id="A0A6C0E1K2"/>
<dbReference type="InterPro" id="IPR044893">
    <property type="entry name" value="RNA_pol_Rpb1_clamp_domain"/>
</dbReference>
<dbReference type="PROSITE" id="PS50818">
    <property type="entry name" value="INTEIN_C_TER"/>
    <property type="match status" value="1"/>
</dbReference>
<keyword evidence="3" id="KW-0808">Transferase</keyword>
<sequence>MNEDVKEIDEIVFGVYSAEEIIDMSVCKIDNPKLCNNDKNGSLGTVYDPRLGTIENGVLCSTCSQNLWECPGHFGYITLNEPVVHPLYYKQVVNFLKCFCTKCYKLLITEDQIVVNNLNRIKGVKRFNKILERLEKIDMCTHCSHPQPAIKHTISDNTISMVYKDKDKHKVSITLQVDEIKKIFDNISVKDVELMGFNPNLIQPKNLILTVFPVIPTCFVADTFVLTSNGYKYIQNVDKYDMLYTHKGNFKKINDFQVKDYEGELINIKTSYHVNTIKCTPEHPFYVKEIIYIDGKTKRKNIGEPEWVNASKLSDNHFIGMKRNKNEIIPVFTFEKKNIPKFSCGKEIEQEVKKVSKILNNLDEWFLIGYFVGDGWIDFNTQGRFYLSMNEKDKDFLSDLLTKLKISFHSRKIEGKNDKLIFECCDFRLWNVLKQFGYLDFNKLIPNWVHDSPCEFIESFLNGYVRNQIQISTFSPSLAFSTQLLYMKLGILSQINTCEKNNGISKHLLYNISIVKEKDLNIYLIDDDYFWFKITNKSSDFIKDIKVYNFEVDEDNSYCVENLISHNCARPYVVSDSNMCDDDLTIQLVEIIKANNHLEQTDGQPISDTKKQKYLQSLKFRIATFYNNSSGKAKHSTNGYMPKY</sequence>
<evidence type="ECO:0000256" key="6">
    <source>
        <dbReference type="ARBA" id="ARBA00023000"/>
    </source>
</evidence>
<dbReference type="InterPro" id="IPR027434">
    <property type="entry name" value="Homing_endonucl"/>
</dbReference>
<evidence type="ECO:0000256" key="5">
    <source>
        <dbReference type="ARBA" id="ARBA00022813"/>
    </source>
</evidence>
<organism evidence="9">
    <name type="scientific">viral metagenome</name>
    <dbReference type="NCBI Taxonomy" id="1070528"/>
    <lineage>
        <taxon>unclassified sequences</taxon>
        <taxon>metagenomes</taxon>
        <taxon>organismal metagenomes</taxon>
    </lineage>
</organism>
<keyword evidence="4" id="KW-0548">Nucleotidyltransferase</keyword>
<evidence type="ECO:0000256" key="7">
    <source>
        <dbReference type="ARBA" id="ARBA00023163"/>
    </source>
</evidence>
<keyword evidence="6" id="KW-0651">Protein splicing</keyword>
<dbReference type="Gene3D" id="3.10.28.10">
    <property type="entry name" value="Homing endonucleases"/>
    <property type="match status" value="1"/>
</dbReference>
<dbReference type="EC" id="2.7.7.6" evidence="1"/>
<dbReference type="Gene3D" id="4.10.860.120">
    <property type="entry name" value="RNA polymerase II, clamp domain"/>
    <property type="match status" value="1"/>
</dbReference>
<dbReference type="PANTHER" id="PTHR19376">
    <property type="entry name" value="DNA-DIRECTED RNA POLYMERASE"/>
    <property type="match status" value="1"/>
</dbReference>
<dbReference type="GO" id="GO:0006351">
    <property type="term" value="P:DNA-templated transcription"/>
    <property type="evidence" value="ECO:0007669"/>
    <property type="project" value="InterPro"/>
</dbReference>
<evidence type="ECO:0000259" key="8">
    <source>
        <dbReference type="PROSITE" id="PS50819"/>
    </source>
</evidence>
<dbReference type="InterPro" id="IPR030934">
    <property type="entry name" value="Intein_C"/>
</dbReference>
<dbReference type="GO" id="GO:0004519">
    <property type="term" value="F:endonuclease activity"/>
    <property type="evidence" value="ECO:0007669"/>
    <property type="project" value="InterPro"/>
</dbReference>
<dbReference type="InterPro" id="IPR004042">
    <property type="entry name" value="Intein_endonuc_central"/>
</dbReference>
<dbReference type="SUPFAM" id="SSF55608">
    <property type="entry name" value="Homing endonucleases"/>
    <property type="match status" value="1"/>
</dbReference>
<dbReference type="PROSITE" id="PS50819">
    <property type="entry name" value="INTEIN_ENDONUCLEASE"/>
    <property type="match status" value="1"/>
</dbReference>
<dbReference type="GO" id="GO:0016539">
    <property type="term" value="P:intein-mediated protein splicing"/>
    <property type="evidence" value="ECO:0007669"/>
    <property type="project" value="InterPro"/>
</dbReference>
<dbReference type="CDD" id="cd00081">
    <property type="entry name" value="Hint"/>
    <property type="match status" value="1"/>
</dbReference>
<dbReference type="GO" id="GO:0000428">
    <property type="term" value="C:DNA-directed RNA polymerase complex"/>
    <property type="evidence" value="ECO:0007669"/>
    <property type="project" value="UniProtKB-KW"/>
</dbReference>
<dbReference type="InterPro" id="IPR007080">
    <property type="entry name" value="RNA_pol_Rpb1_1"/>
</dbReference>
<dbReference type="GO" id="GO:0003677">
    <property type="term" value="F:DNA binding"/>
    <property type="evidence" value="ECO:0007669"/>
    <property type="project" value="InterPro"/>
</dbReference>
<evidence type="ECO:0000256" key="4">
    <source>
        <dbReference type="ARBA" id="ARBA00022695"/>
    </source>
</evidence>
<dbReference type="GO" id="GO:0003899">
    <property type="term" value="F:DNA-directed RNA polymerase activity"/>
    <property type="evidence" value="ECO:0007669"/>
    <property type="project" value="UniProtKB-EC"/>
</dbReference>
<dbReference type="SMART" id="SM00306">
    <property type="entry name" value="HintN"/>
    <property type="match status" value="1"/>
</dbReference>
<keyword evidence="5" id="KW-0068">Autocatalytic cleavage</keyword>
<dbReference type="SUPFAM" id="SSF64484">
    <property type="entry name" value="beta and beta-prime subunits of DNA dependent RNA-polymerase"/>
    <property type="match status" value="2"/>
</dbReference>
<reference evidence="9" key="1">
    <citation type="journal article" date="2020" name="Nature">
        <title>Giant virus diversity and host interactions through global metagenomics.</title>
        <authorList>
            <person name="Schulz F."/>
            <person name="Roux S."/>
            <person name="Paez-Espino D."/>
            <person name="Jungbluth S."/>
            <person name="Walsh D.A."/>
            <person name="Denef V.J."/>
            <person name="McMahon K.D."/>
            <person name="Konstantinidis K.T."/>
            <person name="Eloe-Fadrosh E.A."/>
            <person name="Kyrpides N.C."/>
            <person name="Woyke T."/>
        </authorList>
    </citation>
    <scope>NUCLEOTIDE SEQUENCE</scope>
    <source>
        <strain evidence="9">GVMAG-M-3300023179-111</strain>
    </source>
</reference>
<evidence type="ECO:0000313" key="9">
    <source>
        <dbReference type="EMBL" id="QHT22491.1"/>
    </source>
</evidence>
<proteinExistence type="predicted"/>
<protein>
    <recommendedName>
        <fullName evidence="1">DNA-directed RNA polymerase</fullName>
        <ecNumber evidence="1">2.7.7.6</ecNumber>
    </recommendedName>
</protein>
<accession>A0A6C0E1K2</accession>
<feature type="domain" description="DOD-type homing endonuclease" evidence="8">
    <location>
        <begin position="367"/>
        <end position="491"/>
    </location>
</feature>
<dbReference type="InterPro" id="IPR036844">
    <property type="entry name" value="Hint_dom_sf"/>
</dbReference>
<evidence type="ECO:0000256" key="3">
    <source>
        <dbReference type="ARBA" id="ARBA00022679"/>
    </source>
</evidence>
<dbReference type="PROSITE" id="PS50817">
    <property type="entry name" value="INTEIN_N_TER"/>
    <property type="match status" value="1"/>
</dbReference>
<keyword evidence="7" id="KW-0804">Transcription</keyword>
<dbReference type="SUPFAM" id="SSF51294">
    <property type="entry name" value="Hedgehog/intein (Hint) domain"/>
    <property type="match status" value="1"/>
</dbReference>
<keyword evidence="2" id="KW-0240">DNA-directed RNA polymerase</keyword>
<name>A0A6C0E1K2_9ZZZZ</name>
<evidence type="ECO:0000256" key="2">
    <source>
        <dbReference type="ARBA" id="ARBA00022478"/>
    </source>
</evidence>
<evidence type="ECO:0000256" key="1">
    <source>
        <dbReference type="ARBA" id="ARBA00012418"/>
    </source>
</evidence>
<dbReference type="Gene3D" id="2.170.16.10">
    <property type="entry name" value="Hedgehog/Intein (Hint) domain"/>
    <property type="match status" value="1"/>
</dbReference>
<dbReference type="Pfam" id="PF04997">
    <property type="entry name" value="RNA_pol_Rpb1_1"/>
    <property type="match status" value="1"/>
</dbReference>
<dbReference type="InterPro" id="IPR006141">
    <property type="entry name" value="Intein_N"/>
</dbReference>